<dbReference type="GO" id="GO:0030674">
    <property type="term" value="F:protein-macromolecule adaptor activity"/>
    <property type="evidence" value="ECO:0007669"/>
    <property type="project" value="TreeGrafter"/>
</dbReference>
<dbReference type="OrthoDB" id="9801228at2"/>
<dbReference type="SUPFAM" id="SSF89360">
    <property type="entry name" value="HesB-like domain"/>
    <property type="match status" value="1"/>
</dbReference>
<dbReference type="Pfam" id="PF01521">
    <property type="entry name" value="Fe-S_biosyn"/>
    <property type="match status" value="1"/>
</dbReference>
<dbReference type="InterPro" id="IPR017870">
    <property type="entry name" value="FeS_cluster_insertion_CS"/>
</dbReference>
<dbReference type="eggNOG" id="COG0316">
    <property type="taxonomic scope" value="Bacteria"/>
</dbReference>
<dbReference type="InterPro" id="IPR000361">
    <property type="entry name" value="ATAP_core_dom"/>
</dbReference>
<accession>K9VD84</accession>
<sequence length="109" mass="11760">MIHLSKTAATEVTRLKSKHSNPNALFRLGVESSGCSGLSYTMAFDDAPTPEDAVCESEGISVAIDPQHLKYLNELTLDYSEDLMGGGFRFHNPNAAQSCSCGNSFSLKE</sequence>
<dbReference type="STRING" id="179408.Osc7112_1583"/>
<name>K9VD84_9CYAN</name>
<dbReference type="EMBL" id="CP003614">
    <property type="protein sequence ID" value="AFZ06098.1"/>
    <property type="molecule type" value="Genomic_DNA"/>
</dbReference>
<dbReference type="Proteomes" id="UP000010478">
    <property type="component" value="Chromosome"/>
</dbReference>
<evidence type="ECO:0000313" key="3">
    <source>
        <dbReference type="Proteomes" id="UP000010478"/>
    </source>
</evidence>
<evidence type="ECO:0000259" key="1">
    <source>
        <dbReference type="Pfam" id="PF01521"/>
    </source>
</evidence>
<organism evidence="2 3">
    <name type="scientific">Phormidium nigroviride PCC 7112</name>
    <dbReference type="NCBI Taxonomy" id="179408"/>
    <lineage>
        <taxon>Bacteria</taxon>
        <taxon>Bacillati</taxon>
        <taxon>Cyanobacteriota</taxon>
        <taxon>Cyanophyceae</taxon>
        <taxon>Oscillatoriophycideae</taxon>
        <taxon>Oscillatoriales</taxon>
        <taxon>Oscillatoriaceae</taxon>
        <taxon>Phormidium</taxon>
    </lineage>
</organism>
<dbReference type="InterPro" id="IPR035903">
    <property type="entry name" value="HesB-like_dom_sf"/>
</dbReference>
<dbReference type="GO" id="GO:0016226">
    <property type="term" value="P:iron-sulfur cluster assembly"/>
    <property type="evidence" value="ECO:0007669"/>
    <property type="project" value="InterPro"/>
</dbReference>
<dbReference type="NCBIfam" id="TIGR00049">
    <property type="entry name" value="iron-sulfur cluster assembly accessory protein"/>
    <property type="match status" value="1"/>
</dbReference>
<reference evidence="2 3" key="1">
    <citation type="submission" date="2012-05" db="EMBL/GenBank/DDBJ databases">
        <title>Finished chromosome of genome of Oscillatoria sp. PCC 7112.</title>
        <authorList>
            <consortium name="US DOE Joint Genome Institute"/>
            <person name="Gugger M."/>
            <person name="Coursin T."/>
            <person name="Rippka R."/>
            <person name="Tandeau De Marsac N."/>
            <person name="Huntemann M."/>
            <person name="Wei C.-L."/>
            <person name="Han J."/>
            <person name="Detter J.C."/>
            <person name="Han C."/>
            <person name="Tapia R."/>
            <person name="Davenport K."/>
            <person name="Daligault H."/>
            <person name="Erkkila T."/>
            <person name="Gu W."/>
            <person name="Munk A.C.C."/>
            <person name="Teshima H."/>
            <person name="Xu Y."/>
            <person name="Chain P."/>
            <person name="Chen A."/>
            <person name="Krypides N."/>
            <person name="Mavromatis K."/>
            <person name="Markowitz V."/>
            <person name="Szeto E."/>
            <person name="Ivanova N."/>
            <person name="Mikhailova N."/>
            <person name="Ovchinnikova G."/>
            <person name="Pagani I."/>
            <person name="Pati A."/>
            <person name="Goodwin L."/>
            <person name="Peters L."/>
            <person name="Pitluck S."/>
            <person name="Woyke T."/>
            <person name="Kerfeld C."/>
        </authorList>
    </citation>
    <scope>NUCLEOTIDE SEQUENCE [LARGE SCALE GENOMIC DNA]</scope>
    <source>
        <strain evidence="2 3">PCC 7112</strain>
    </source>
</reference>
<keyword evidence="3" id="KW-1185">Reference proteome</keyword>
<dbReference type="Gene3D" id="2.60.300.12">
    <property type="entry name" value="HesB-like domain"/>
    <property type="match status" value="1"/>
</dbReference>
<gene>
    <name evidence="2" type="ORF">Osc7112_1583</name>
</gene>
<protein>
    <submittedName>
        <fullName evidence="2">Iron-sulfur cluster assembly accessory protein</fullName>
    </submittedName>
</protein>
<dbReference type="AlphaFoldDB" id="K9VD84"/>
<dbReference type="KEGG" id="oni:Osc7112_1583"/>
<dbReference type="GO" id="GO:0051537">
    <property type="term" value="F:2 iron, 2 sulfur cluster binding"/>
    <property type="evidence" value="ECO:0007669"/>
    <property type="project" value="UniProtKB-ARBA"/>
</dbReference>
<dbReference type="PROSITE" id="PS01152">
    <property type="entry name" value="HESB"/>
    <property type="match status" value="1"/>
</dbReference>
<dbReference type="InterPro" id="IPR016092">
    <property type="entry name" value="ATAP"/>
</dbReference>
<dbReference type="RefSeq" id="WP_015175416.1">
    <property type="nucleotide sequence ID" value="NC_019729.1"/>
</dbReference>
<dbReference type="HOGENOM" id="CLU_069054_5_2_3"/>
<feature type="domain" description="Core" evidence="1">
    <location>
        <begin position="2"/>
        <end position="103"/>
    </location>
</feature>
<evidence type="ECO:0000313" key="2">
    <source>
        <dbReference type="EMBL" id="AFZ06098.1"/>
    </source>
</evidence>
<dbReference type="PANTHER" id="PTHR47265">
    <property type="entry name" value="IRON-SULFUR ASSEMBLY PROTEIN ISCA, CHLOROPLASTIC"/>
    <property type="match status" value="1"/>
</dbReference>
<dbReference type="PANTHER" id="PTHR47265:SF1">
    <property type="entry name" value="IRON-SULFUR ASSEMBLY PROTEIN ISCA, CHLOROPLASTIC"/>
    <property type="match status" value="1"/>
</dbReference>
<dbReference type="InterPro" id="IPR031108">
    <property type="entry name" value="IscA_plant_cyanobact"/>
</dbReference>
<proteinExistence type="predicted"/>